<dbReference type="GO" id="GO:0045505">
    <property type="term" value="F:dynein intermediate chain binding"/>
    <property type="evidence" value="ECO:0007669"/>
    <property type="project" value="InterPro"/>
</dbReference>
<dbReference type="GO" id="GO:0051959">
    <property type="term" value="F:dynein light intermediate chain binding"/>
    <property type="evidence" value="ECO:0007669"/>
    <property type="project" value="InterPro"/>
</dbReference>
<evidence type="ECO:0000259" key="1">
    <source>
        <dbReference type="Pfam" id="PF12777"/>
    </source>
</evidence>
<accession>A0AAV2RVZ8</accession>
<proteinExistence type="predicted"/>
<feature type="non-terminal residue" evidence="2">
    <location>
        <position position="1"/>
    </location>
</feature>
<dbReference type="AlphaFoldDB" id="A0AAV2RVZ8"/>
<organism evidence="2 3">
    <name type="scientific">Meganyctiphanes norvegica</name>
    <name type="common">Northern krill</name>
    <name type="synonym">Thysanopoda norvegica</name>
    <dbReference type="NCBI Taxonomy" id="48144"/>
    <lineage>
        <taxon>Eukaryota</taxon>
        <taxon>Metazoa</taxon>
        <taxon>Ecdysozoa</taxon>
        <taxon>Arthropoda</taxon>
        <taxon>Crustacea</taxon>
        <taxon>Multicrustacea</taxon>
        <taxon>Malacostraca</taxon>
        <taxon>Eumalacostraca</taxon>
        <taxon>Eucarida</taxon>
        <taxon>Euphausiacea</taxon>
        <taxon>Euphausiidae</taxon>
        <taxon>Meganyctiphanes</taxon>
    </lineage>
</organism>
<evidence type="ECO:0000313" key="2">
    <source>
        <dbReference type="EMBL" id="CAL4142075.1"/>
    </source>
</evidence>
<evidence type="ECO:0000313" key="3">
    <source>
        <dbReference type="Proteomes" id="UP001497623"/>
    </source>
</evidence>
<dbReference type="PANTHER" id="PTHR10676">
    <property type="entry name" value="DYNEIN HEAVY CHAIN FAMILY PROTEIN"/>
    <property type="match status" value="1"/>
</dbReference>
<reference evidence="2 3" key="1">
    <citation type="submission" date="2024-05" db="EMBL/GenBank/DDBJ databases">
        <authorList>
            <person name="Wallberg A."/>
        </authorList>
    </citation>
    <scope>NUCLEOTIDE SEQUENCE [LARGE SCALE GENOMIC DNA]</scope>
</reference>
<dbReference type="GO" id="GO:0008569">
    <property type="term" value="F:minus-end-directed microtubule motor activity"/>
    <property type="evidence" value="ECO:0007669"/>
    <property type="project" value="TreeGrafter"/>
</dbReference>
<dbReference type="InterPro" id="IPR026983">
    <property type="entry name" value="DHC"/>
</dbReference>
<protein>
    <recommendedName>
        <fullName evidence="1">Dynein heavy chain coiled coil stalk domain-containing protein</fullName>
    </recommendedName>
</protein>
<dbReference type="Pfam" id="PF12777">
    <property type="entry name" value="MT"/>
    <property type="match status" value="1"/>
</dbReference>
<dbReference type="GO" id="GO:0060294">
    <property type="term" value="P:cilium movement involved in cell motility"/>
    <property type="evidence" value="ECO:0007669"/>
    <property type="project" value="TreeGrafter"/>
</dbReference>
<dbReference type="PANTHER" id="PTHR10676:SF36">
    <property type="entry name" value="DYNEIN HEAVY CHAIN AT 93AB, ISOFORM C"/>
    <property type="match status" value="1"/>
</dbReference>
<dbReference type="InterPro" id="IPR024743">
    <property type="entry name" value="Dynein_HC_stalk"/>
</dbReference>
<feature type="domain" description="Dynein heavy chain coiled coil stalk" evidence="1">
    <location>
        <begin position="1"/>
        <end position="118"/>
    </location>
</feature>
<dbReference type="Gene3D" id="1.20.920.20">
    <property type="match status" value="1"/>
</dbReference>
<gene>
    <name evidence="2" type="ORF">MNOR_LOCUS28998</name>
</gene>
<sequence>KNDEADTLINIVEAETDKVSKENEIASEEKRKVAIIEADVSKRSADCKRDLEKAEPALVAATEALNTLNKTNLTELRSFGSPPQGVTNVTAAVLILLSENGKVPKDRSWKSAKLMMGKL</sequence>
<dbReference type="EMBL" id="CAXKWB010032918">
    <property type="protein sequence ID" value="CAL4142075.1"/>
    <property type="molecule type" value="Genomic_DNA"/>
</dbReference>
<dbReference type="GO" id="GO:0005930">
    <property type="term" value="C:axoneme"/>
    <property type="evidence" value="ECO:0007669"/>
    <property type="project" value="TreeGrafter"/>
</dbReference>
<keyword evidence="3" id="KW-1185">Reference proteome</keyword>
<name>A0AAV2RVZ8_MEGNR</name>
<dbReference type="GO" id="GO:0030286">
    <property type="term" value="C:dynein complex"/>
    <property type="evidence" value="ECO:0007669"/>
    <property type="project" value="InterPro"/>
</dbReference>
<dbReference type="Proteomes" id="UP001497623">
    <property type="component" value="Unassembled WGS sequence"/>
</dbReference>
<feature type="non-terminal residue" evidence="2">
    <location>
        <position position="119"/>
    </location>
</feature>
<dbReference type="GO" id="GO:0097729">
    <property type="term" value="C:9+2 motile cilium"/>
    <property type="evidence" value="ECO:0007669"/>
    <property type="project" value="TreeGrafter"/>
</dbReference>
<comment type="caution">
    <text evidence="2">The sequence shown here is derived from an EMBL/GenBank/DDBJ whole genome shotgun (WGS) entry which is preliminary data.</text>
</comment>